<dbReference type="EMBL" id="CP042806">
    <property type="protein sequence ID" value="QEE30397.1"/>
    <property type="molecule type" value="Genomic_DNA"/>
</dbReference>
<evidence type="ECO:0000313" key="3">
    <source>
        <dbReference type="Proteomes" id="UP000321820"/>
    </source>
</evidence>
<dbReference type="Pfam" id="PF12543">
    <property type="entry name" value="DUF3738"/>
    <property type="match status" value="1"/>
</dbReference>
<organism evidence="2 3">
    <name type="scientific">Terriglobus albidus</name>
    <dbReference type="NCBI Taxonomy" id="1592106"/>
    <lineage>
        <taxon>Bacteria</taxon>
        <taxon>Pseudomonadati</taxon>
        <taxon>Acidobacteriota</taxon>
        <taxon>Terriglobia</taxon>
        <taxon>Terriglobales</taxon>
        <taxon>Acidobacteriaceae</taxon>
        <taxon>Terriglobus</taxon>
    </lineage>
</organism>
<dbReference type="NCBIfam" id="TIGR03435">
    <property type="entry name" value="Soli_TIGR03435"/>
    <property type="match status" value="1"/>
</dbReference>
<dbReference type="Proteomes" id="UP000321820">
    <property type="component" value="Chromosome"/>
</dbReference>
<protein>
    <submittedName>
        <fullName evidence="2">TIGR03435 family protein</fullName>
    </submittedName>
</protein>
<gene>
    <name evidence="2" type="ORF">FTW19_21885</name>
</gene>
<dbReference type="InterPro" id="IPR017801">
    <property type="entry name" value="DUF3738"/>
</dbReference>
<sequence length="299" mass="32759">MKTLSFLLLCLLVCSGVLPAQNSAKSVPDWQKAAGGAMSFEVASIHEDKEAFKPPSFALSADEWFHDPNGRFHADFALPIYIQFAYKIWLTGEETRAIFAKYPDWVRSTRFSIEATAPLHATKDQYRLMMQALLAERFGLKLHFEGKEAPVLAMVLVNPGTPGPKLIPHEKGPPCDQAPKPEVFPWECYTQGARPTKDGLFEAGSRAGSMSLLALLVGNLAENSGEVGRRVVDQTGLIGLWDYTIEAMPPSKVRSQDAATANGPTMLEAIRDQLGIKLKPTRAVVALPVIDALTRPTEN</sequence>
<dbReference type="AlphaFoldDB" id="A0A5B9EJ24"/>
<accession>A0A5B9EJ24</accession>
<evidence type="ECO:0000313" key="2">
    <source>
        <dbReference type="EMBL" id="QEE30397.1"/>
    </source>
</evidence>
<dbReference type="OrthoDB" id="116820at2"/>
<name>A0A5B9EJ24_9BACT</name>
<feature type="chain" id="PRO_5022737856" evidence="1">
    <location>
        <begin position="21"/>
        <end position="299"/>
    </location>
</feature>
<proteinExistence type="predicted"/>
<keyword evidence="1" id="KW-0732">Signal</keyword>
<keyword evidence="3" id="KW-1185">Reference proteome</keyword>
<feature type="signal peptide" evidence="1">
    <location>
        <begin position="1"/>
        <end position="20"/>
    </location>
</feature>
<dbReference type="RefSeq" id="WP_147649690.1">
    <property type="nucleotide sequence ID" value="NZ_CP042806.1"/>
</dbReference>
<dbReference type="KEGG" id="talb:FTW19_21885"/>
<evidence type="ECO:0000256" key="1">
    <source>
        <dbReference type="SAM" id="SignalP"/>
    </source>
</evidence>
<reference evidence="2 3" key="1">
    <citation type="submission" date="2019-08" db="EMBL/GenBank/DDBJ databases">
        <title>Complete genome sequence of Terriglobus albidus strain ORNL.</title>
        <authorList>
            <person name="Podar M."/>
        </authorList>
    </citation>
    <scope>NUCLEOTIDE SEQUENCE [LARGE SCALE GENOMIC DNA]</scope>
    <source>
        <strain evidence="2 3">ORNL</strain>
    </source>
</reference>